<dbReference type="SMART" id="SM00135">
    <property type="entry name" value="LY"/>
    <property type="match status" value="1"/>
</dbReference>
<dbReference type="AlphaFoldDB" id="A0AAE0WGB2"/>
<dbReference type="SUPFAM" id="SSF63825">
    <property type="entry name" value="YWTD domain"/>
    <property type="match status" value="1"/>
</dbReference>
<comment type="caution">
    <text evidence="1">The sequence shown here is derived from an EMBL/GenBank/DDBJ whole genome shotgun (WGS) entry which is preliminary data.</text>
</comment>
<dbReference type="Proteomes" id="UP001195483">
    <property type="component" value="Unassembled WGS sequence"/>
</dbReference>
<name>A0AAE0WGB2_9BIVA</name>
<reference evidence="1" key="2">
    <citation type="journal article" date="2021" name="Genome Biol. Evol.">
        <title>Developing a high-quality reference genome for a parasitic bivalve with doubly uniparental inheritance (Bivalvia: Unionida).</title>
        <authorList>
            <person name="Smith C.H."/>
        </authorList>
    </citation>
    <scope>NUCLEOTIDE SEQUENCE</scope>
    <source>
        <strain evidence="1">CHS0354</strain>
        <tissue evidence="1">Mantle</tissue>
    </source>
</reference>
<sequence>MRRDICKIIKRISDHSTQYILELWDDNSIYPNGFAVDSSTGNIYYTAVTYTEYVTRVQSHIGVLLPNGKHKVILTRLNFPHGLVVYPSKGLLFYINIGPKTYIGRANMDGTQASVLLDISNDRWPIELTIDYKMRTNDPELVVAFDSYNVGI</sequence>
<keyword evidence="2" id="KW-1185">Reference proteome</keyword>
<organism evidence="1 2">
    <name type="scientific">Potamilus streckersoni</name>
    <dbReference type="NCBI Taxonomy" id="2493646"/>
    <lineage>
        <taxon>Eukaryota</taxon>
        <taxon>Metazoa</taxon>
        <taxon>Spiralia</taxon>
        <taxon>Lophotrochozoa</taxon>
        <taxon>Mollusca</taxon>
        <taxon>Bivalvia</taxon>
        <taxon>Autobranchia</taxon>
        <taxon>Heteroconchia</taxon>
        <taxon>Palaeoheterodonta</taxon>
        <taxon>Unionida</taxon>
        <taxon>Unionoidea</taxon>
        <taxon>Unionidae</taxon>
        <taxon>Ambleminae</taxon>
        <taxon>Lampsilini</taxon>
        <taxon>Potamilus</taxon>
    </lineage>
</organism>
<reference evidence="1" key="1">
    <citation type="journal article" date="2021" name="Genome Biol. Evol.">
        <title>A High-Quality Reference Genome for a Parasitic Bivalve with Doubly Uniparental Inheritance (Bivalvia: Unionida).</title>
        <authorList>
            <person name="Smith C.H."/>
        </authorList>
    </citation>
    <scope>NUCLEOTIDE SEQUENCE</scope>
    <source>
        <strain evidence="1">CHS0354</strain>
    </source>
</reference>
<reference evidence="1" key="3">
    <citation type="submission" date="2023-05" db="EMBL/GenBank/DDBJ databases">
        <authorList>
            <person name="Smith C.H."/>
        </authorList>
    </citation>
    <scope>NUCLEOTIDE SEQUENCE</scope>
    <source>
        <strain evidence="1">CHS0354</strain>
        <tissue evidence="1">Mantle</tissue>
    </source>
</reference>
<proteinExistence type="predicted"/>
<evidence type="ECO:0000313" key="2">
    <source>
        <dbReference type="Proteomes" id="UP001195483"/>
    </source>
</evidence>
<gene>
    <name evidence="1" type="ORF">CHS0354_040494</name>
</gene>
<protein>
    <submittedName>
        <fullName evidence="1">Uncharacterized protein</fullName>
    </submittedName>
</protein>
<dbReference type="InterPro" id="IPR000033">
    <property type="entry name" value="LDLR_classB_rpt"/>
</dbReference>
<accession>A0AAE0WGB2</accession>
<dbReference type="Gene3D" id="2.120.10.30">
    <property type="entry name" value="TolB, C-terminal domain"/>
    <property type="match status" value="1"/>
</dbReference>
<dbReference type="InterPro" id="IPR050778">
    <property type="entry name" value="Cueball_EGF_LRP_Nidogen"/>
</dbReference>
<dbReference type="PANTHER" id="PTHR46513">
    <property type="entry name" value="VITELLOGENIN RECEPTOR-LIKE PROTEIN-RELATED-RELATED"/>
    <property type="match status" value="1"/>
</dbReference>
<dbReference type="InterPro" id="IPR011042">
    <property type="entry name" value="6-blade_b-propeller_TolB-like"/>
</dbReference>
<evidence type="ECO:0000313" key="1">
    <source>
        <dbReference type="EMBL" id="KAK3611822.1"/>
    </source>
</evidence>
<dbReference type="EMBL" id="JAEAOA010002337">
    <property type="protein sequence ID" value="KAK3611822.1"/>
    <property type="molecule type" value="Genomic_DNA"/>
</dbReference>